<name>A0ABU2HV59_9RHOB</name>
<dbReference type="EMBL" id="JAVQLW010000002">
    <property type="protein sequence ID" value="MDS9468921.1"/>
    <property type="molecule type" value="Genomic_DNA"/>
</dbReference>
<gene>
    <name evidence="1" type="ORF">RGQ15_15245</name>
</gene>
<keyword evidence="2" id="KW-1185">Reference proteome</keyword>
<dbReference type="RefSeq" id="WP_311161384.1">
    <property type="nucleotide sequence ID" value="NZ_JAVQLW010000002.1"/>
</dbReference>
<accession>A0ABU2HV59</accession>
<organism evidence="1 2">
    <name type="scientific">Paracoccus aurantius</name>
    <dbReference type="NCBI Taxonomy" id="3073814"/>
    <lineage>
        <taxon>Bacteria</taxon>
        <taxon>Pseudomonadati</taxon>
        <taxon>Pseudomonadota</taxon>
        <taxon>Alphaproteobacteria</taxon>
        <taxon>Rhodobacterales</taxon>
        <taxon>Paracoccaceae</taxon>
        <taxon>Paracoccus</taxon>
    </lineage>
</organism>
<reference evidence="2" key="1">
    <citation type="submission" date="2023-07" db="EMBL/GenBank/DDBJ databases">
        <title>Paracoccus sp. MBLB3053 whole genome sequence.</title>
        <authorList>
            <person name="Hwang C.Y."/>
            <person name="Cho E.-S."/>
            <person name="Seo M.-J."/>
        </authorList>
    </citation>
    <scope>NUCLEOTIDE SEQUENCE [LARGE SCALE GENOMIC DNA]</scope>
    <source>
        <strain evidence="2">MBLB3053</strain>
    </source>
</reference>
<evidence type="ECO:0000313" key="1">
    <source>
        <dbReference type="EMBL" id="MDS9468921.1"/>
    </source>
</evidence>
<dbReference type="Proteomes" id="UP001269144">
    <property type="component" value="Unassembled WGS sequence"/>
</dbReference>
<sequence length="150" mass="15653">MARRKRSGSQPCPKFDAAAKLGPAPIPDAIGKGDFVSVVFAIAAEALAARMNDPTNIAEILLSTTSHPTAAVPKRFASMILAVLVSQRGGDQTSTEKSCRGQGSSVKGRGAAMNLVEILIAQMIRKHHRSADSLGAILTIAPQIGPNPRS</sequence>
<evidence type="ECO:0000313" key="2">
    <source>
        <dbReference type="Proteomes" id="UP001269144"/>
    </source>
</evidence>
<comment type="caution">
    <text evidence="1">The sequence shown here is derived from an EMBL/GenBank/DDBJ whole genome shotgun (WGS) entry which is preliminary data.</text>
</comment>
<proteinExistence type="predicted"/>
<protein>
    <submittedName>
        <fullName evidence="1">Uncharacterized protein</fullName>
    </submittedName>
</protein>